<dbReference type="PIRSF" id="PIRSF039085">
    <property type="entry name" value="ABC_ATPase_HisP"/>
    <property type="match status" value="1"/>
</dbReference>
<dbReference type="FunFam" id="3.40.50.300:FF:000020">
    <property type="entry name" value="Amino acid ABC transporter ATP-binding component"/>
    <property type="match status" value="1"/>
</dbReference>
<dbReference type="CDD" id="cd03262">
    <property type="entry name" value="ABC_HisP_GlnQ"/>
    <property type="match status" value="1"/>
</dbReference>
<proteinExistence type="inferred from homology"/>
<dbReference type="Proteomes" id="UP000521075">
    <property type="component" value="Unassembled WGS sequence"/>
</dbReference>
<dbReference type="Gene3D" id="3.40.50.300">
    <property type="entry name" value="P-loop containing nucleotide triphosphate hydrolases"/>
    <property type="match status" value="1"/>
</dbReference>
<dbReference type="InterPro" id="IPR050086">
    <property type="entry name" value="MetN_ABC_transporter-like"/>
</dbReference>
<keyword evidence="2" id="KW-0813">Transport</keyword>
<dbReference type="PANTHER" id="PTHR43166">
    <property type="entry name" value="AMINO ACID IMPORT ATP-BINDING PROTEIN"/>
    <property type="match status" value="1"/>
</dbReference>
<evidence type="ECO:0000256" key="5">
    <source>
        <dbReference type="ARBA" id="ARBA00038850"/>
    </source>
</evidence>
<gene>
    <name evidence="8" type="ORF">HNR14_002805</name>
</gene>
<dbReference type="GO" id="GO:0016887">
    <property type="term" value="F:ATP hydrolysis activity"/>
    <property type="evidence" value="ECO:0007669"/>
    <property type="project" value="InterPro"/>
</dbReference>
<dbReference type="PANTHER" id="PTHR43166:SF4">
    <property type="entry name" value="PHOSPHONATES IMPORT ATP-BINDING PROTEIN PHNC"/>
    <property type="match status" value="1"/>
</dbReference>
<dbReference type="PROSITE" id="PS50893">
    <property type="entry name" value="ABC_TRANSPORTER_2"/>
    <property type="match status" value="1"/>
</dbReference>
<evidence type="ECO:0000256" key="1">
    <source>
        <dbReference type="ARBA" id="ARBA00005417"/>
    </source>
</evidence>
<dbReference type="PROSITE" id="PS00211">
    <property type="entry name" value="ABC_TRANSPORTER_1"/>
    <property type="match status" value="1"/>
</dbReference>
<evidence type="ECO:0000256" key="3">
    <source>
        <dbReference type="ARBA" id="ARBA00022741"/>
    </source>
</evidence>
<dbReference type="RefSeq" id="WP_281371292.1">
    <property type="nucleotide sequence ID" value="NZ_BAAAHA010000009.1"/>
</dbReference>
<dbReference type="EMBL" id="JACCHJ010000001">
    <property type="protein sequence ID" value="NYK10924.1"/>
    <property type="molecule type" value="Genomic_DNA"/>
</dbReference>
<keyword evidence="4 8" id="KW-0067">ATP-binding</keyword>
<protein>
    <recommendedName>
        <fullName evidence="5">ABC-type polar-amino-acid transporter</fullName>
        <ecNumber evidence="5">7.4.2.1</ecNumber>
    </recommendedName>
</protein>
<accession>A0A853DVE6</accession>
<keyword evidence="9" id="KW-1185">Reference proteome</keyword>
<dbReference type="InterPro" id="IPR017871">
    <property type="entry name" value="ABC_transporter-like_CS"/>
</dbReference>
<keyword evidence="3" id="KW-0547">Nucleotide-binding</keyword>
<evidence type="ECO:0000256" key="4">
    <source>
        <dbReference type="ARBA" id="ARBA00022840"/>
    </source>
</evidence>
<comment type="similarity">
    <text evidence="1">Belongs to the ABC transporter superfamily.</text>
</comment>
<dbReference type="AlphaFoldDB" id="A0A853DVE6"/>
<dbReference type="GO" id="GO:0015426">
    <property type="term" value="F:ATPase-coupled polar amino acid-transporter activity"/>
    <property type="evidence" value="ECO:0007669"/>
    <property type="project" value="UniProtKB-EC"/>
</dbReference>
<dbReference type="GO" id="GO:0005524">
    <property type="term" value="F:ATP binding"/>
    <property type="evidence" value="ECO:0007669"/>
    <property type="project" value="UniProtKB-KW"/>
</dbReference>
<evidence type="ECO:0000259" key="7">
    <source>
        <dbReference type="PROSITE" id="PS50893"/>
    </source>
</evidence>
<dbReference type="InterPro" id="IPR003439">
    <property type="entry name" value="ABC_transporter-like_ATP-bd"/>
</dbReference>
<organism evidence="8 9">
    <name type="scientific">Leifsonia naganoensis</name>
    <dbReference type="NCBI Taxonomy" id="150025"/>
    <lineage>
        <taxon>Bacteria</taxon>
        <taxon>Bacillati</taxon>
        <taxon>Actinomycetota</taxon>
        <taxon>Actinomycetes</taxon>
        <taxon>Micrococcales</taxon>
        <taxon>Microbacteriaceae</taxon>
        <taxon>Leifsonia</taxon>
    </lineage>
</organism>
<dbReference type="EC" id="7.4.2.1" evidence="5"/>
<comment type="caution">
    <text evidence="8">The sequence shown here is derived from an EMBL/GenBank/DDBJ whole genome shotgun (WGS) entry which is preliminary data.</text>
</comment>
<dbReference type="Pfam" id="PF00005">
    <property type="entry name" value="ABC_tran"/>
    <property type="match status" value="1"/>
</dbReference>
<reference evidence="8 9" key="1">
    <citation type="submission" date="2020-07" db="EMBL/GenBank/DDBJ databases">
        <title>Sequencing the genomes of 1000 actinobacteria strains.</title>
        <authorList>
            <person name="Klenk H.-P."/>
        </authorList>
    </citation>
    <scope>NUCLEOTIDE SEQUENCE [LARGE SCALE GENOMIC DNA]</scope>
    <source>
        <strain evidence="8 9">DSM 15166</strain>
    </source>
</reference>
<dbReference type="InterPro" id="IPR030679">
    <property type="entry name" value="ABC_ATPase_HisP-typ"/>
</dbReference>
<dbReference type="InterPro" id="IPR027417">
    <property type="entry name" value="P-loop_NTPase"/>
</dbReference>
<evidence type="ECO:0000313" key="8">
    <source>
        <dbReference type="EMBL" id="NYK10924.1"/>
    </source>
</evidence>
<name>A0A853DVE6_9MICO</name>
<evidence type="ECO:0000313" key="9">
    <source>
        <dbReference type="Proteomes" id="UP000521075"/>
    </source>
</evidence>
<feature type="domain" description="ABC transporter" evidence="7">
    <location>
        <begin position="12"/>
        <end position="256"/>
    </location>
</feature>
<dbReference type="SUPFAM" id="SSF52540">
    <property type="entry name" value="P-loop containing nucleoside triphosphate hydrolases"/>
    <property type="match status" value="1"/>
</dbReference>
<evidence type="ECO:0000256" key="6">
    <source>
        <dbReference type="ARBA" id="ARBA00047624"/>
    </source>
</evidence>
<dbReference type="SMART" id="SM00382">
    <property type="entry name" value="AAA"/>
    <property type="match status" value="1"/>
</dbReference>
<evidence type="ECO:0000256" key="2">
    <source>
        <dbReference type="ARBA" id="ARBA00022448"/>
    </source>
</evidence>
<sequence length="260" mass="27947">MTDTASGARPMVRAEEVHKAYGNHHVLKGVSLDVHQGEVVCVIGPSGSGKSTFLRCINHLESIDGGRILVDGSLIGYRQAGDRLHDLKPKEAAAQRRDIGMVFQRFNLFPHLSVLENVTTAPIMVGGQKPEQAAARARELLDRVGLGAKANAYPGQLSGGQQQRVAIARALAMDPKLMLFDEPTSALDPELVGEVLDVMKGLAQSGMTMVVVTHEIGFAREVGDTLVFMDGGVVVESGDPRAMIADPQHQRTRAFLSHVL</sequence>
<dbReference type="InterPro" id="IPR003593">
    <property type="entry name" value="AAA+_ATPase"/>
</dbReference>
<comment type="catalytic activity">
    <reaction evidence="6">
        <text>a polar amino acid(out) + ATP + H2O = a polar amino acid(in) + ADP + phosphate + H(+)</text>
        <dbReference type="Rhea" id="RHEA:14673"/>
        <dbReference type="ChEBI" id="CHEBI:15377"/>
        <dbReference type="ChEBI" id="CHEBI:15378"/>
        <dbReference type="ChEBI" id="CHEBI:30616"/>
        <dbReference type="ChEBI" id="CHEBI:43474"/>
        <dbReference type="ChEBI" id="CHEBI:62031"/>
        <dbReference type="ChEBI" id="CHEBI:456216"/>
        <dbReference type="EC" id="7.4.2.1"/>
    </reaction>
    <physiologicalReaction direction="left-to-right" evidence="6">
        <dbReference type="Rhea" id="RHEA:14674"/>
    </physiologicalReaction>
</comment>